<reference evidence="1" key="1">
    <citation type="submission" date="2023-07" db="EMBL/GenBank/DDBJ databases">
        <title>Sorghum-associated microbial communities from plants grown in Nebraska, USA.</title>
        <authorList>
            <person name="Schachtman D."/>
        </authorList>
    </citation>
    <scope>NUCLEOTIDE SEQUENCE</scope>
    <source>
        <strain evidence="1">DS2795</strain>
    </source>
</reference>
<protein>
    <submittedName>
        <fullName evidence="1">Uncharacterized protein</fullName>
    </submittedName>
</protein>
<comment type="caution">
    <text evidence="1">The sequence shown here is derived from an EMBL/GenBank/DDBJ whole genome shotgun (WGS) entry which is preliminary data.</text>
</comment>
<dbReference type="EMBL" id="JAUSRR010000012">
    <property type="protein sequence ID" value="MDP9926629.1"/>
    <property type="molecule type" value="Genomic_DNA"/>
</dbReference>
<accession>A0AAW8E502</accession>
<gene>
    <name evidence="1" type="ORF">J2W25_005678</name>
</gene>
<name>A0AAW8E502_9BURK</name>
<evidence type="ECO:0000313" key="2">
    <source>
        <dbReference type="Proteomes" id="UP001244295"/>
    </source>
</evidence>
<dbReference type="AlphaFoldDB" id="A0AAW8E502"/>
<sequence>MMTRTPHPPQAASQPDLCGVQLEHVFVAGIRFDTEVEYLSRSASGARYERLPLRRSKSPRSCALDSVVQCAMVLAQLPRAPWLVRVRRAARLAMGKRDSIDDEAMLRCIAAINQDIAQVTAIGTEALASGDVSCRADQIASVGLEALQSGDLCLLHYESCRSSHWCVVIGVEFERGSNRARALLLLDAGASEPWACAHNVRIELEGTAGRAIHARPGFGLSCRHLTGEACAVRPLQLIVLKRV</sequence>
<dbReference type="Proteomes" id="UP001244295">
    <property type="component" value="Unassembled WGS sequence"/>
</dbReference>
<organism evidence="1 2">
    <name type="scientific">Variovorax boronicumulans</name>
    <dbReference type="NCBI Taxonomy" id="436515"/>
    <lineage>
        <taxon>Bacteria</taxon>
        <taxon>Pseudomonadati</taxon>
        <taxon>Pseudomonadota</taxon>
        <taxon>Betaproteobacteria</taxon>
        <taxon>Burkholderiales</taxon>
        <taxon>Comamonadaceae</taxon>
        <taxon>Variovorax</taxon>
    </lineage>
</organism>
<proteinExistence type="predicted"/>
<evidence type="ECO:0000313" key="1">
    <source>
        <dbReference type="EMBL" id="MDP9926629.1"/>
    </source>
</evidence>
<dbReference type="RefSeq" id="WP_307638303.1">
    <property type="nucleotide sequence ID" value="NZ_JAUSRR010000012.1"/>
</dbReference>